<dbReference type="PANTHER" id="PTHR12110:SF41">
    <property type="entry name" value="INOSOSE DEHYDRATASE"/>
    <property type="match status" value="1"/>
</dbReference>
<reference evidence="3 4" key="1">
    <citation type="submission" date="2024-09" db="EMBL/GenBank/DDBJ databases">
        <authorList>
            <person name="Sun Q."/>
            <person name="Mori K."/>
        </authorList>
    </citation>
    <scope>NUCLEOTIDE SEQUENCE [LARGE SCALE GENOMIC DNA]</scope>
    <source>
        <strain evidence="3 4">CGMCC 1.15906</strain>
    </source>
</reference>
<gene>
    <name evidence="3" type="ORF">ACFFGN_10030</name>
</gene>
<dbReference type="Gene3D" id="3.20.20.150">
    <property type="entry name" value="Divalent-metal-dependent TIM barrel enzymes"/>
    <property type="match status" value="1"/>
</dbReference>
<evidence type="ECO:0000313" key="3">
    <source>
        <dbReference type="EMBL" id="MFC0624398.1"/>
    </source>
</evidence>
<dbReference type="InterPro" id="IPR050312">
    <property type="entry name" value="IolE/XylAMocC-like"/>
</dbReference>
<comment type="caution">
    <text evidence="3">The sequence shown here is derived from an EMBL/GenBank/DDBJ whole genome shotgun (WGS) entry which is preliminary data.</text>
</comment>
<sequence>MAKVKLGSAPDSWGCGSRTTRGRRPGSGSWTRSRRRDIAGSSSGRTATCRRTQRACPTNWPSAGWSSPQARSSSTCTCRVRGTRPGKASWARHGRQMNELGRRIADEFGLRTQFHPHADTHIATHEQVERFLAQTDPAVVNLCLDTGHLSYCGGDNLKLIRDHPGRIGYVHLKQVDPVVLAELAKLEIDVYAIVEQDLYPCDPDEPLPIAERTFAYLSAHGL</sequence>
<dbReference type="Proteomes" id="UP001589890">
    <property type="component" value="Unassembled WGS sequence"/>
</dbReference>
<dbReference type="PANTHER" id="PTHR12110">
    <property type="entry name" value="HYDROXYPYRUVATE ISOMERASE"/>
    <property type="match status" value="1"/>
</dbReference>
<dbReference type="RefSeq" id="WP_380045730.1">
    <property type="nucleotide sequence ID" value="NZ_JBHLTC010000011.1"/>
</dbReference>
<dbReference type="SUPFAM" id="SSF51658">
    <property type="entry name" value="Xylose isomerase-like"/>
    <property type="match status" value="1"/>
</dbReference>
<evidence type="ECO:0000256" key="1">
    <source>
        <dbReference type="SAM" id="MobiDB-lite"/>
    </source>
</evidence>
<evidence type="ECO:0000313" key="4">
    <source>
        <dbReference type="Proteomes" id="UP001589890"/>
    </source>
</evidence>
<keyword evidence="4" id="KW-1185">Reference proteome</keyword>
<dbReference type="InterPro" id="IPR036237">
    <property type="entry name" value="Xyl_isomerase-like_sf"/>
</dbReference>
<dbReference type="Pfam" id="PF01261">
    <property type="entry name" value="AP_endonuc_2"/>
    <property type="match status" value="1"/>
</dbReference>
<dbReference type="InterPro" id="IPR013022">
    <property type="entry name" value="Xyl_isomerase-like_TIM-brl"/>
</dbReference>
<name>A0ABV6QIK3_9ACTN</name>
<protein>
    <submittedName>
        <fullName evidence="3">Sugar phosphate isomerase/epimerase family protein</fullName>
    </submittedName>
</protein>
<feature type="compositionally biased region" description="Low complexity" evidence="1">
    <location>
        <begin position="45"/>
        <end position="58"/>
    </location>
</feature>
<dbReference type="GO" id="GO:0016853">
    <property type="term" value="F:isomerase activity"/>
    <property type="evidence" value="ECO:0007669"/>
    <property type="project" value="UniProtKB-KW"/>
</dbReference>
<organism evidence="3 4">
    <name type="scientific">Kribbella deserti</name>
    <dbReference type="NCBI Taxonomy" id="1926257"/>
    <lineage>
        <taxon>Bacteria</taxon>
        <taxon>Bacillati</taxon>
        <taxon>Actinomycetota</taxon>
        <taxon>Actinomycetes</taxon>
        <taxon>Propionibacteriales</taxon>
        <taxon>Kribbellaceae</taxon>
        <taxon>Kribbella</taxon>
    </lineage>
</organism>
<proteinExistence type="predicted"/>
<keyword evidence="3" id="KW-0413">Isomerase</keyword>
<feature type="domain" description="Xylose isomerase-like TIM barrel" evidence="2">
    <location>
        <begin position="84"/>
        <end position="179"/>
    </location>
</feature>
<dbReference type="EMBL" id="JBHLTC010000011">
    <property type="protein sequence ID" value="MFC0624398.1"/>
    <property type="molecule type" value="Genomic_DNA"/>
</dbReference>
<accession>A0ABV6QIK3</accession>
<feature type="region of interest" description="Disordered" evidence="1">
    <location>
        <begin position="1"/>
        <end position="78"/>
    </location>
</feature>
<evidence type="ECO:0000259" key="2">
    <source>
        <dbReference type="Pfam" id="PF01261"/>
    </source>
</evidence>
<feature type="compositionally biased region" description="Polar residues" evidence="1">
    <location>
        <begin position="59"/>
        <end position="77"/>
    </location>
</feature>